<dbReference type="SMART" id="SM00421">
    <property type="entry name" value="HTH_LUXR"/>
    <property type="match status" value="1"/>
</dbReference>
<gene>
    <name evidence="5" type="ORF">GCM10009332_22160</name>
</gene>
<dbReference type="PANTHER" id="PTHR44688:SF16">
    <property type="entry name" value="DNA-BINDING TRANSCRIPTIONAL ACTIVATOR DEVR_DOSR"/>
    <property type="match status" value="1"/>
</dbReference>
<dbReference type="PANTHER" id="PTHR44688">
    <property type="entry name" value="DNA-BINDING TRANSCRIPTIONAL ACTIVATOR DEVR_DOSR"/>
    <property type="match status" value="1"/>
</dbReference>
<evidence type="ECO:0000256" key="2">
    <source>
        <dbReference type="ARBA" id="ARBA00023125"/>
    </source>
</evidence>
<dbReference type="PROSITE" id="PS00622">
    <property type="entry name" value="HTH_LUXR_1"/>
    <property type="match status" value="1"/>
</dbReference>
<dbReference type="SUPFAM" id="SSF46894">
    <property type="entry name" value="C-terminal effector domain of the bipartite response regulators"/>
    <property type="match status" value="1"/>
</dbReference>
<proteinExistence type="predicted"/>
<dbReference type="AlphaFoldDB" id="A0A917JTU2"/>
<reference evidence="5" key="2">
    <citation type="submission" date="2020-09" db="EMBL/GenBank/DDBJ databases">
        <authorList>
            <person name="Sun Q."/>
            <person name="Ohkuma M."/>
        </authorList>
    </citation>
    <scope>NUCLEOTIDE SEQUENCE</scope>
    <source>
        <strain evidence="5">JCM 30804</strain>
    </source>
</reference>
<comment type="caution">
    <text evidence="5">The sequence shown here is derived from an EMBL/GenBank/DDBJ whole genome shotgun (WGS) entry which is preliminary data.</text>
</comment>
<dbReference type="Pfam" id="PF00196">
    <property type="entry name" value="GerE"/>
    <property type="match status" value="1"/>
</dbReference>
<dbReference type="Gene3D" id="3.40.50.2300">
    <property type="match status" value="1"/>
</dbReference>
<reference evidence="5" key="1">
    <citation type="journal article" date="2014" name="Int. J. Syst. Evol. Microbiol.">
        <title>Complete genome sequence of Corynebacterium casei LMG S-19264T (=DSM 44701T), isolated from a smear-ripened cheese.</title>
        <authorList>
            <consortium name="US DOE Joint Genome Institute (JGI-PGF)"/>
            <person name="Walter F."/>
            <person name="Albersmeier A."/>
            <person name="Kalinowski J."/>
            <person name="Ruckert C."/>
        </authorList>
    </citation>
    <scope>NUCLEOTIDE SEQUENCE</scope>
    <source>
        <strain evidence="5">JCM 30804</strain>
    </source>
</reference>
<keyword evidence="3" id="KW-0804">Transcription</keyword>
<dbReference type="EMBL" id="BMPZ01000005">
    <property type="protein sequence ID" value="GGI84470.1"/>
    <property type="molecule type" value="Genomic_DNA"/>
</dbReference>
<protein>
    <submittedName>
        <fullName evidence="5">Helix-turn-helix transcriptional regulator</fullName>
    </submittedName>
</protein>
<accession>A0A917JTU2</accession>
<dbReference type="RefSeq" id="WP_188920866.1">
    <property type="nucleotide sequence ID" value="NZ_BMPZ01000005.1"/>
</dbReference>
<dbReference type="PROSITE" id="PS50043">
    <property type="entry name" value="HTH_LUXR_2"/>
    <property type="match status" value="1"/>
</dbReference>
<dbReference type="Gene3D" id="1.10.10.10">
    <property type="entry name" value="Winged helix-like DNA-binding domain superfamily/Winged helix DNA-binding domain"/>
    <property type="match status" value="1"/>
</dbReference>
<feature type="domain" description="HTH luxR-type" evidence="4">
    <location>
        <begin position="140"/>
        <end position="205"/>
    </location>
</feature>
<dbReference type="Proteomes" id="UP000613743">
    <property type="component" value="Unassembled WGS sequence"/>
</dbReference>
<organism evidence="5 6">
    <name type="scientific">Shewanella gelidii</name>
    <dbReference type="NCBI Taxonomy" id="1642821"/>
    <lineage>
        <taxon>Bacteria</taxon>
        <taxon>Pseudomonadati</taxon>
        <taxon>Pseudomonadota</taxon>
        <taxon>Gammaproteobacteria</taxon>
        <taxon>Alteromonadales</taxon>
        <taxon>Shewanellaceae</taxon>
        <taxon>Shewanella</taxon>
    </lineage>
</organism>
<dbReference type="GO" id="GO:0003677">
    <property type="term" value="F:DNA binding"/>
    <property type="evidence" value="ECO:0007669"/>
    <property type="project" value="UniProtKB-KW"/>
</dbReference>
<dbReference type="CDD" id="cd06170">
    <property type="entry name" value="LuxR_C_like"/>
    <property type="match status" value="1"/>
</dbReference>
<evidence type="ECO:0000259" key="4">
    <source>
        <dbReference type="PROSITE" id="PS50043"/>
    </source>
</evidence>
<keyword evidence="6" id="KW-1185">Reference proteome</keyword>
<dbReference type="GO" id="GO:0006355">
    <property type="term" value="P:regulation of DNA-templated transcription"/>
    <property type="evidence" value="ECO:0007669"/>
    <property type="project" value="InterPro"/>
</dbReference>
<evidence type="ECO:0000256" key="1">
    <source>
        <dbReference type="ARBA" id="ARBA00023015"/>
    </source>
</evidence>
<sequence length="210" mass="23699">MFKFVHWIVVSRSSMVQDLLAMNWEKEFRVKIERSSIEELKPERLKGPASLIIVDLATIDVQSAYQLQRAFDKSNPHIRFVFIHFPESADAGLLLQCANVAGVFPLSTVHSEISAGLKEISNGVVVIPLKVQESLERSESVYDNERLTAREREVLKALLSGDTNLDIANSLYVSESTIKTHLYRAFRKIGVSSRGQAIAWAQRNIHEVHV</sequence>
<dbReference type="InterPro" id="IPR016032">
    <property type="entry name" value="Sig_transdc_resp-reg_C-effctor"/>
</dbReference>
<keyword evidence="1" id="KW-0805">Transcription regulation</keyword>
<evidence type="ECO:0000313" key="5">
    <source>
        <dbReference type="EMBL" id="GGI84470.1"/>
    </source>
</evidence>
<evidence type="ECO:0000313" key="6">
    <source>
        <dbReference type="Proteomes" id="UP000613743"/>
    </source>
</evidence>
<evidence type="ECO:0000256" key="3">
    <source>
        <dbReference type="ARBA" id="ARBA00023163"/>
    </source>
</evidence>
<dbReference type="PRINTS" id="PR00038">
    <property type="entry name" value="HTHLUXR"/>
</dbReference>
<dbReference type="InterPro" id="IPR036388">
    <property type="entry name" value="WH-like_DNA-bd_sf"/>
</dbReference>
<name>A0A917JTU2_9GAMM</name>
<dbReference type="InterPro" id="IPR000792">
    <property type="entry name" value="Tscrpt_reg_LuxR_C"/>
</dbReference>
<keyword evidence="2" id="KW-0238">DNA-binding</keyword>